<organism evidence="1 2">
    <name type="scientific">Nephila pilipes</name>
    <name type="common">Giant wood spider</name>
    <name type="synonym">Nephila maculata</name>
    <dbReference type="NCBI Taxonomy" id="299642"/>
    <lineage>
        <taxon>Eukaryota</taxon>
        <taxon>Metazoa</taxon>
        <taxon>Ecdysozoa</taxon>
        <taxon>Arthropoda</taxon>
        <taxon>Chelicerata</taxon>
        <taxon>Arachnida</taxon>
        <taxon>Araneae</taxon>
        <taxon>Araneomorphae</taxon>
        <taxon>Entelegynae</taxon>
        <taxon>Araneoidea</taxon>
        <taxon>Nephilidae</taxon>
        <taxon>Nephila</taxon>
    </lineage>
</organism>
<dbReference type="EMBL" id="BMAW01049514">
    <property type="protein sequence ID" value="GFS70923.1"/>
    <property type="molecule type" value="Genomic_DNA"/>
</dbReference>
<keyword evidence="2" id="KW-1185">Reference proteome</keyword>
<reference evidence="1" key="1">
    <citation type="submission" date="2020-08" db="EMBL/GenBank/DDBJ databases">
        <title>Multicomponent nature underlies the extraordinary mechanical properties of spider dragline silk.</title>
        <authorList>
            <person name="Kono N."/>
            <person name="Nakamura H."/>
            <person name="Mori M."/>
            <person name="Yoshida Y."/>
            <person name="Ohtoshi R."/>
            <person name="Malay A.D."/>
            <person name="Moran D.A.P."/>
            <person name="Tomita M."/>
            <person name="Numata K."/>
            <person name="Arakawa K."/>
        </authorList>
    </citation>
    <scope>NUCLEOTIDE SEQUENCE</scope>
</reference>
<dbReference type="Proteomes" id="UP000887013">
    <property type="component" value="Unassembled WGS sequence"/>
</dbReference>
<sequence length="114" mass="12576">MKFLAEEVGGAVAANNIKGLSVSEFSMQSSLENFNVHSKPVARDFYWNVENSEPAVKLSDSLTLIPSNFIPTVYNINVDTSTQALDDVVREFWSLESIGIQPIQEKKAPVTLNS</sequence>
<gene>
    <name evidence="1" type="ORF">NPIL_62001</name>
</gene>
<name>A0A8X6T3C4_NEPPI</name>
<evidence type="ECO:0000313" key="2">
    <source>
        <dbReference type="Proteomes" id="UP000887013"/>
    </source>
</evidence>
<dbReference type="OrthoDB" id="8027159at2759"/>
<protein>
    <submittedName>
        <fullName evidence="1">Uncharacterized protein</fullName>
    </submittedName>
</protein>
<dbReference type="AlphaFoldDB" id="A0A8X6T3C4"/>
<comment type="caution">
    <text evidence="1">The sequence shown here is derived from an EMBL/GenBank/DDBJ whole genome shotgun (WGS) entry which is preliminary data.</text>
</comment>
<accession>A0A8X6T3C4</accession>
<proteinExistence type="predicted"/>
<evidence type="ECO:0000313" key="1">
    <source>
        <dbReference type="EMBL" id="GFS70923.1"/>
    </source>
</evidence>